<dbReference type="EMBL" id="RKQG01000004">
    <property type="protein sequence ID" value="RPE27216.1"/>
    <property type="molecule type" value="Genomic_DNA"/>
</dbReference>
<evidence type="ECO:0000313" key="4">
    <source>
        <dbReference type="Proteomes" id="UP000266906"/>
    </source>
</evidence>
<feature type="region of interest" description="Disordered" evidence="1">
    <location>
        <begin position="1"/>
        <end position="37"/>
    </location>
</feature>
<evidence type="ECO:0000313" key="2">
    <source>
        <dbReference type="EMBL" id="RPE27216.1"/>
    </source>
</evidence>
<dbReference type="GO" id="GO:0000287">
    <property type="term" value="F:magnesium ion binding"/>
    <property type="evidence" value="ECO:0007669"/>
    <property type="project" value="InterPro"/>
</dbReference>
<feature type="compositionally biased region" description="Low complexity" evidence="1">
    <location>
        <begin position="24"/>
        <end position="33"/>
    </location>
</feature>
<dbReference type="GO" id="GO:0006310">
    <property type="term" value="P:DNA recombination"/>
    <property type="evidence" value="ECO:0007669"/>
    <property type="project" value="InterPro"/>
</dbReference>
<dbReference type="EMBL" id="RKQG01000004">
    <property type="protein sequence ID" value="RPE27347.1"/>
    <property type="molecule type" value="Genomic_DNA"/>
</dbReference>
<organism evidence="3 4">
    <name type="scientific">Kitasatospora cineracea</name>
    <dbReference type="NCBI Taxonomy" id="88074"/>
    <lineage>
        <taxon>Bacteria</taxon>
        <taxon>Bacillati</taxon>
        <taxon>Actinomycetota</taxon>
        <taxon>Actinomycetes</taxon>
        <taxon>Kitasatosporales</taxon>
        <taxon>Streptomycetaceae</taxon>
        <taxon>Kitasatospora</taxon>
    </lineage>
</organism>
<accession>A0A3N4RG24</accession>
<name>A0A3N4RG24_9ACTN</name>
<gene>
    <name evidence="2" type="ORF">EDD38_7360</name>
    <name evidence="3" type="ORF">EDD38_7492</name>
</gene>
<dbReference type="GO" id="GO:0006281">
    <property type="term" value="P:DNA repair"/>
    <property type="evidence" value="ECO:0007669"/>
    <property type="project" value="InterPro"/>
</dbReference>
<comment type="caution">
    <text evidence="3">The sequence shown here is derived from an EMBL/GenBank/DDBJ whole genome shotgun (WGS) entry which is preliminary data.</text>
</comment>
<sequence length="183" mass="19385">MPEPQSAETAAPSAPGPRAETDGADPAGTAPAPGGAGAVRPVRFQVELPPGLELPNANQRLHHLQKARLVRALREAAFLAARAVNAPTLQRAHVFYTVHPDTARRRRDPGNWAPAAKAAIDGLVDAGVLPDDNSTRLLGPDPRLGHPVRGTQLVLTVTDLTRVPAPYLNAFDPTRQLAQDGPR</sequence>
<dbReference type="RefSeq" id="WP_208767155.1">
    <property type="nucleotide sequence ID" value="NZ_RKQG01000004.1"/>
</dbReference>
<proteinExistence type="predicted"/>
<dbReference type="AlphaFoldDB" id="A0A3N4RG24"/>
<dbReference type="Gene3D" id="3.30.1330.70">
    <property type="entry name" value="Holliday junction resolvase RusA"/>
    <property type="match status" value="1"/>
</dbReference>
<dbReference type="Proteomes" id="UP000266906">
    <property type="component" value="Unassembled WGS sequence"/>
</dbReference>
<keyword evidence="4" id="KW-1185">Reference proteome</keyword>
<evidence type="ECO:0000313" key="3">
    <source>
        <dbReference type="EMBL" id="RPE27347.1"/>
    </source>
</evidence>
<reference evidence="3 4" key="1">
    <citation type="submission" date="2018-11" db="EMBL/GenBank/DDBJ databases">
        <title>Sequencing the genomes of 1000 actinobacteria strains.</title>
        <authorList>
            <person name="Klenk H.-P."/>
        </authorList>
    </citation>
    <scope>NUCLEOTIDE SEQUENCE [LARGE SCALE GENOMIC DNA]</scope>
    <source>
        <strain evidence="3 4">DSM 44781</strain>
    </source>
</reference>
<dbReference type="SUPFAM" id="SSF103084">
    <property type="entry name" value="Holliday junction resolvase RusA"/>
    <property type="match status" value="1"/>
</dbReference>
<protein>
    <submittedName>
        <fullName evidence="3">Uncharacterized protein</fullName>
    </submittedName>
</protein>
<evidence type="ECO:0000256" key="1">
    <source>
        <dbReference type="SAM" id="MobiDB-lite"/>
    </source>
</evidence>
<dbReference type="InterPro" id="IPR036614">
    <property type="entry name" value="RusA-like_sf"/>
</dbReference>